<dbReference type="Pfam" id="PF13408">
    <property type="entry name" value="Zn_ribbon_recom"/>
    <property type="match status" value="1"/>
</dbReference>
<dbReference type="Pfam" id="PF07508">
    <property type="entry name" value="Recombinase"/>
    <property type="match status" value="1"/>
</dbReference>
<proteinExistence type="predicted"/>
<accession>A0A645BNU1</accession>
<dbReference type="InterPro" id="IPR011109">
    <property type="entry name" value="DNA_bind_recombinase_dom"/>
</dbReference>
<dbReference type="GO" id="GO:0000150">
    <property type="term" value="F:DNA strand exchange activity"/>
    <property type="evidence" value="ECO:0007669"/>
    <property type="project" value="InterPro"/>
</dbReference>
<evidence type="ECO:0000259" key="1">
    <source>
        <dbReference type="PROSITE" id="PS51736"/>
    </source>
</evidence>
<evidence type="ECO:0000259" key="2">
    <source>
        <dbReference type="PROSITE" id="PS51737"/>
    </source>
</evidence>
<dbReference type="Gene3D" id="3.90.1750.20">
    <property type="entry name" value="Putative Large Serine Recombinase, Chain B, Domain 2"/>
    <property type="match status" value="1"/>
</dbReference>
<dbReference type="Pfam" id="PF00239">
    <property type="entry name" value="Resolvase"/>
    <property type="match status" value="1"/>
</dbReference>
<dbReference type="InterPro" id="IPR038109">
    <property type="entry name" value="DNA_bind_recomb_sf"/>
</dbReference>
<feature type="domain" description="Recombinase" evidence="2">
    <location>
        <begin position="98"/>
        <end position="224"/>
    </location>
</feature>
<dbReference type="PANTHER" id="PTHR30461">
    <property type="entry name" value="DNA-INVERTASE FROM LAMBDOID PROPHAGE"/>
    <property type="match status" value="1"/>
</dbReference>
<dbReference type="InterPro" id="IPR050639">
    <property type="entry name" value="SSR_resolvase"/>
</dbReference>
<reference evidence="3" key="1">
    <citation type="submission" date="2019-08" db="EMBL/GenBank/DDBJ databases">
        <authorList>
            <person name="Kucharzyk K."/>
            <person name="Murdoch R.W."/>
            <person name="Higgins S."/>
            <person name="Loffler F."/>
        </authorList>
    </citation>
    <scope>NUCLEOTIDE SEQUENCE</scope>
</reference>
<dbReference type="SMART" id="SM00857">
    <property type="entry name" value="Resolvase"/>
    <property type="match status" value="1"/>
</dbReference>
<organism evidence="3">
    <name type="scientific">bioreactor metagenome</name>
    <dbReference type="NCBI Taxonomy" id="1076179"/>
    <lineage>
        <taxon>unclassified sequences</taxon>
        <taxon>metagenomes</taxon>
        <taxon>ecological metagenomes</taxon>
    </lineage>
</organism>
<name>A0A645BNU1_9ZZZZ</name>
<comment type="caution">
    <text evidence="3">The sequence shown here is derived from an EMBL/GenBank/DDBJ whole genome shotgun (WGS) entry which is preliminary data.</text>
</comment>
<feature type="domain" description="Resolvase/invertase-type recombinase catalytic" evidence="1">
    <location>
        <begin position="1"/>
        <end position="89"/>
    </location>
</feature>
<dbReference type="InterPro" id="IPR006119">
    <property type="entry name" value="Resolv_N"/>
</dbReference>
<dbReference type="PANTHER" id="PTHR30461:SF23">
    <property type="entry name" value="DNA RECOMBINASE-RELATED"/>
    <property type="match status" value="1"/>
</dbReference>
<evidence type="ECO:0000313" key="3">
    <source>
        <dbReference type="EMBL" id="MPM67036.1"/>
    </source>
</evidence>
<dbReference type="Gene3D" id="3.40.50.1390">
    <property type="entry name" value="Resolvase, N-terminal catalytic domain"/>
    <property type="match status" value="1"/>
</dbReference>
<dbReference type="InterPro" id="IPR036162">
    <property type="entry name" value="Resolvase-like_N_sf"/>
</dbReference>
<dbReference type="PROSITE" id="PS51736">
    <property type="entry name" value="RECOMBINASES_3"/>
    <property type="match status" value="1"/>
</dbReference>
<dbReference type="PROSITE" id="PS51737">
    <property type="entry name" value="RECOMBINASE_DNA_BIND"/>
    <property type="match status" value="1"/>
</dbReference>
<dbReference type="InterPro" id="IPR025827">
    <property type="entry name" value="Zn_ribbon_recom_dom"/>
</dbReference>
<sequence>MVRDALDGKIDLIVTKSVSRFARNTVDSLVTIRKLKEKGVECYFEKENIFTFDGKGELLLTIMSSLAQEESRSISENVTWGQRKRFSDGKVSVGYSQFLGFDKGEDGNLKIVPEQAETVRLIYKMFLEGKTTQGIANYLIEHGILSPAGKKTWRSSTVASILTNEKYKGDALLQKRFTVDFLTKELRINNGEVPQYYVEGSHEAIIASEEFEAVQEEMARRKELGRAYSDKAFHSKIICGDCGGFYGRKVWHSTDEYRSVIFQCNQKFKNENRCQTPTLTEDEIKKRFLTAYNDLMGNRSTVLADCELIRQTLCDTTALDAEMQQEQDEMAVVSELMQAHIKKNASVAQSQEAYALETERIENRYNAALDHYTALETEKEKRMRKSKELKAFIAMLKKQPLVVTEWNERIWITLLDTATVQRNGRIVFRFKSGREI</sequence>
<dbReference type="GO" id="GO:0003677">
    <property type="term" value="F:DNA binding"/>
    <property type="evidence" value="ECO:0007669"/>
    <property type="project" value="InterPro"/>
</dbReference>
<dbReference type="EMBL" id="VSSQ01021446">
    <property type="protein sequence ID" value="MPM67036.1"/>
    <property type="molecule type" value="Genomic_DNA"/>
</dbReference>
<protein>
    <submittedName>
        <fullName evidence="3">Uncharacterized protein</fullName>
    </submittedName>
</protein>
<dbReference type="SUPFAM" id="SSF53041">
    <property type="entry name" value="Resolvase-like"/>
    <property type="match status" value="1"/>
</dbReference>
<gene>
    <name evidence="3" type="ORF">SDC9_113952</name>
</gene>
<dbReference type="AlphaFoldDB" id="A0A645BNU1"/>
<dbReference type="CDD" id="cd00338">
    <property type="entry name" value="Ser_Recombinase"/>
    <property type="match status" value="1"/>
</dbReference>